<keyword evidence="1" id="KW-0732">Signal</keyword>
<evidence type="ECO:0000256" key="1">
    <source>
        <dbReference type="SAM" id="SignalP"/>
    </source>
</evidence>
<accession>J9D6X5</accession>
<dbReference type="Proteomes" id="UP000003163">
    <property type="component" value="Unassembled WGS sequence"/>
</dbReference>
<dbReference type="HOGENOM" id="CLU_987037_0_0_1"/>
<dbReference type="VEuPathDB" id="MicrosporidiaDB:EDEG_02366"/>
<protein>
    <submittedName>
        <fullName evidence="2">Uncharacterized protein</fullName>
    </submittedName>
</protein>
<comment type="caution">
    <text evidence="2">The sequence shown here is derived from an EMBL/GenBank/DDBJ whole genome shotgun (WGS) entry which is preliminary data.</text>
</comment>
<reference evidence="2 3" key="1">
    <citation type="submission" date="2011-08" db="EMBL/GenBank/DDBJ databases">
        <authorList>
            <person name="Liu Z.J."/>
            <person name="Shi F.L."/>
            <person name="Lu J.Q."/>
            <person name="Li M."/>
            <person name="Wang Z.L."/>
        </authorList>
    </citation>
    <scope>NUCLEOTIDE SEQUENCE [LARGE SCALE GENOMIC DNA]</scope>
    <source>
        <strain evidence="2 3">USNM 41457</strain>
    </source>
</reference>
<evidence type="ECO:0000313" key="3">
    <source>
        <dbReference type="Proteomes" id="UP000003163"/>
    </source>
</evidence>
<dbReference type="EMBL" id="AFBI03000041">
    <property type="protein sequence ID" value="EJW03274.1"/>
    <property type="molecule type" value="Genomic_DNA"/>
</dbReference>
<feature type="signal peptide" evidence="1">
    <location>
        <begin position="1"/>
        <end position="17"/>
    </location>
</feature>
<reference evidence="3" key="2">
    <citation type="submission" date="2015-07" db="EMBL/GenBank/DDBJ databases">
        <title>Contrasting host-pathogen interactions and genome evolution in two generalist and specialist microsporidian pathogens of mosquitoes.</title>
        <authorList>
            <consortium name="The Broad Institute Genomics Platform"/>
            <consortium name="The Broad Institute Genome Sequencing Center for Infectious Disease"/>
            <person name="Cuomo C.A."/>
            <person name="Sanscrainte N.D."/>
            <person name="Goldberg J.M."/>
            <person name="Heiman D."/>
            <person name="Young S."/>
            <person name="Zeng Q."/>
            <person name="Becnel J.J."/>
            <person name="Birren B.W."/>
        </authorList>
    </citation>
    <scope>NUCLEOTIDE SEQUENCE [LARGE SCALE GENOMIC DNA]</scope>
    <source>
        <strain evidence="3">USNM 41457</strain>
    </source>
</reference>
<organism evidence="2 3">
    <name type="scientific">Edhazardia aedis (strain USNM 41457)</name>
    <name type="common">Microsporidian parasite</name>
    <dbReference type="NCBI Taxonomy" id="1003232"/>
    <lineage>
        <taxon>Eukaryota</taxon>
        <taxon>Fungi</taxon>
        <taxon>Fungi incertae sedis</taxon>
        <taxon>Microsporidia</taxon>
        <taxon>Edhazardia</taxon>
    </lineage>
</organism>
<dbReference type="InParanoid" id="J9D6X5"/>
<dbReference type="AlphaFoldDB" id="J9D6X5"/>
<sequence length="282" mass="31267">MQLLLSIFAILPFIASTANISIIPVPRGLTPGQTCRYYGYSDVIGSTQNISYLYNLLEYYNYPSAYIAAYNGDYSGVVLTNTGAIQPYNKFTNPTNYVFCQSGSMGITNEANMQEAATTQDANQVNQALRVSATTAPSTLTAPAAAAEAPLSLNVQQSIPDAVRGLPSSTFRCQNEAPQFRLNQAQSYYEEAPEAYFDATYTNKGNWTEYDSDFVASASLLKTNPVFNYFDESDNSAYLPGDFALHSSEDENYNYYDDSDNVYGATKVNKARKHKKFKKNRR</sequence>
<name>J9D6X5_EDHAE</name>
<feature type="chain" id="PRO_5003822862" evidence="1">
    <location>
        <begin position="18"/>
        <end position="282"/>
    </location>
</feature>
<evidence type="ECO:0000313" key="2">
    <source>
        <dbReference type="EMBL" id="EJW03274.1"/>
    </source>
</evidence>
<proteinExistence type="predicted"/>
<keyword evidence="3" id="KW-1185">Reference proteome</keyword>
<gene>
    <name evidence="2" type="ORF">EDEG_02366</name>
</gene>